<dbReference type="SUPFAM" id="SSF53335">
    <property type="entry name" value="S-adenosyl-L-methionine-dependent methyltransferases"/>
    <property type="match status" value="1"/>
</dbReference>
<comment type="caution">
    <text evidence="2">The sequence shown here is derived from an EMBL/GenBank/DDBJ whole genome shotgun (WGS) entry which is preliminary data.</text>
</comment>
<evidence type="ECO:0000313" key="3">
    <source>
        <dbReference type="Proteomes" id="UP000053099"/>
    </source>
</evidence>
<dbReference type="InterPro" id="IPR013216">
    <property type="entry name" value="Methyltransf_11"/>
</dbReference>
<dbReference type="Gene3D" id="3.40.50.150">
    <property type="entry name" value="Vaccinia Virus protein VP39"/>
    <property type="match status" value="1"/>
</dbReference>
<dbReference type="Proteomes" id="UP000053099">
    <property type="component" value="Unassembled WGS sequence"/>
</dbReference>
<dbReference type="InterPro" id="IPR029063">
    <property type="entry name" value="SAM-dependent_MTases_sf"/>
</dbReference>
<evidence type="ECO:0000313" key="2">
    <source>
        <dbReference type="EMBL" id="KPD32093.1"/>
    </source>
</evidence>
<accession>A0A0N1KQR7</accession>
<dbReference type="GO" id="GO:0032259">
    <property type="term" value="P:methylation"/>
    <property type="evidence" value="ECO:0007669"/>
    <property type="project" value="UniProtKB-KW"/>
</dbReference>
<dbReference type="PATRIC" id="fig|37636.3.peg.215"/>
<dbReference type="CDD" id="cd02440">
    <property type="entry name" value="AdoMet_MTases"/>
    <property type="match status" value="1"/>
</dbReference>
<dbReference type="AlphaFoldDB" id="A0A0N1KQR7"/>
<dbReference type="PANTHER" id="PTHR42912:SF80">
    <property type="entry name" value="METHYLTRANSFERASE DOMAIN-CONTAINING PROTEIN"/>
    <property type="match status" value="1"/>
</dbReference>
<feature type="domain" description="Methyltransferase type 11" evidence="1">
    <location>
        <begin position="44"/>
        <end position="132"/>
    </location>
</feature>
<dbReference type="EMBL" id="LJJR01000013">
    <property type="protein sequence ID" value="KPD32093.1"/>
    <property type="molecule type" value="Genomic_DNA"/>
</dbReference>
<gene>
    <name evidence="2" type="ORF">AN926_05785</name>
</gene>
<dbReference type="GO" id="GO:0008757">
    <property type="term" value="F:S-adenosylmethionine-dependent methyltransferase activity"/>
    <property type="evidence" value="ECO:0007669"/>
    <property type="project" value="InterPro"/>
</dbReference>
<reference evidence="2 3" key="1">
    <citation type="submission" date="2015-09" db="EMBL/GenBank/DDBJ databases">
        <title>Draft genome sequence of Thermus scotoductus strain K1 isolated from a geothermal spring in Nagorno-Karabakh, Armenia.</title>
        <authorList>
            <person name="Saghatelyan A."/>
            <person name="Poghosyan L."/>
            <person name="Panosyan H."/>
            <person name="Birkeland N.-K."/>
        </authorList>
    </citation>
    <scope>NUCLEOTIDE SEQUENCE [LARGE SCALE GENOMIC DNA]</scope>
    <source>
        <strain evidence="2 3">K1</strain>
    </source>
</reference>
<keyword evidence="2" id="KW-0489">Methyltransferase</keyword>
<name>A0A0N1KQR7_THESC</name>
<evidence type="ECO:0000259" key="1">
    <source>
        <dbReference type="Pfam" id="PF08241"/>
    </source>
</evidence>
<organism evidence="2 3">
    <name type="scientific">Thermus scotoductus</name>
    <dbReference type="NCBI Taxonomy" id="37636"/>
    <lineage>
        <taxon>Bacteria</taxon>
        <taxon>Thermotogati</taxon>
        <taxon>Deinococcota</taxon>
        <taxon>Deinococci</taxon>
        <taxon>Thermales</taxon>
        <taxon>Thermaceae</taxon>
        <taxon>Thermus</taxon>
    </lineage>
</organism>
<dbReference type="InterPro" id="IPR050508">
    <property type="entry name" value="Methyltransf_Superfamily"/>
</dbReference>
<sequence length="214" mass="23662">MREDPFAPLAETYEAWYETPLGAFVIAEEEKALRALLPPGESLLEVGAGTGYWLKRLPYARKVGLEPSLAMLQVGRRRVPEATWVEGRAEALPFPGQSFDVVLLFTVLEFVEDVEKALVEARRVLKPGGSLLLGILEALSPWAALYRRLGEKGVLPWAQARFLTREDLQDLLGPPEAEGEAVFLAPEAKPPFPEADQAGLRAGNRGALYLGRWR</sequence>
<protein>
    <submittedName>
        <fullName evidence="2">Methyltransferase</fullName>
    </submittedName>
</protein>
<keyword evidence="2" id="KW-0808">Transferase</keyword>
<dbReference type="PANTHER" id="PTHR42912">
    <property type="entry name" value="METHYLTRANSFERASE"/>
    <property type="match status" value="1"/>
</dbReference>
<dbReference type="Pfam" id="PF08241">
    <property type="entry name" value="Methyltransf_11"/>
    <property type="match status" value="1"/>
</dbReference>
<proteinExistence type="predicted"/>